<dbReference type="WBParaSite" id="Smp_329510.1">
    <property type="protein sequence ID" value="Smp_329510.1"/>
    <property type="gene ID" value="Smp_329510"/>
</dbReference>
<dbReference type="AlphaFoldDB" id="A0A5K4FAZ6"/>
<keyword evidence="1" id="KW-1185">Reference proteome</keyword>
<protein>
    <submittedName>
        <fullName evidence="2">Ovule protein</fullName>
    </submittedName>
</protein>
<dbReference type="Proteomes" id="UP000008854">
    <property type="component" value="Unassembled WGS sequence"/>
</dbReference>
<accession>A0A5K4FAZ6</accession>
<dbReference type="InParanoid" id="A0A5K4FAZ6"/>
<organism evidence="1 2">
    <name type="scientific">Schistosoma mansoni</name>
    <name type="common">Blood fluke</name>
    <dbReference type="NCBI Taxonomy" id="6183"/>
    <lineage>
        <taxon>Eukaryota</taxon>
        <taxon>Metazoa</taxon>
        <taxon>Spiralia</taxon>
        <taxon>Lophotrochozoa</taxon>
        <taxon>Platyhelminthes</taxon>
        <taxon>Trematoda</taxon>
        <taxon>Digenea</taxon>
        <taxon>Strigeidida</taxon>
        <taxon>Schistosomatoidea</taxon>
        <taxon>Schistosomatidae</taxon>
        <taxon>Schistosoma</taxon>
    </lineage>
</organism>
<evidence type="ECO:0000313" key="1">
    <source>
        <dbReference type="Proteomes" id="UP000008854"/>
    </source>
</evidence>
<sequence>MTVELCYSTTKDVISHYPKDFWFKFNIDLKDLHVIKCDFTWKVRRLSSSWTEEHWCLIAQF</sequence>
<reference evidence="2" key="2">
    <citation type="submission" date="2019-11" db="UniProtKB">
        <authorList>
            <consortium name="WormBaseParasite"/>
        </authorList>
    </citation>
    <scope>IDENTIFICATION</scope>
    <source>
        <strain evidence="2">Puerto Rican</strain>
    </source>
</reference>
<proteinExistence type="predicted"/>
<reference evidence="1" key="1">
    <citation type="journal article" date="2012" name="PLoS Negl. Trop. Dis.">
        <title>A systematically improved high quality genome and transcriptome of the human blood fluke Schistosoma mansoni.</title>
        <authorList>
            <person name="Protasio A.V."/>
            <person name="Tsai I.J."/>
            <person name="Babbage A."/>
            <person name="Nichol S."/>
            <person name="Hunt M."/>
            <person name="Aslett M.A."/>
            <person name="De Silva N."/>
            <person name="Velarde G.S."/>
            <person name="Anderson T.J."/>
            <person name="Clark R.C."/>
            <person name="Davidson C."/>
            <person name="Dillon G.P."/>
            <person name="Holroyd N.E."/>
            <person name="LoVerde P.T."/>
            <person name="Lloyd C."/>
            <person name="McQuillan J."/>
            <person name="Oliveira G."/>
            <person name="Otto T.D."/>
            <person name="Parker-Manuel S.J."/>
            <person name="Quail M.A."/>
            <person name="Wilson R.A."/>
            <person name="Zerlotini A."/>
            <person name="Dunne D.W."/>
            <person name="Berriman M."/>
        </authorList>
    </citation>
    <scope>NUCLEOTIDE SEQUENCE [LARGE SCALE GENOMIC DNA]</scope>
    <source>
        <strain evidence="1">Puerto Rican</strain>
    </source>
</reference>
<evidence type="ECO:0000313" key="2">
    <source>
        <dbReference type="WBParaSite" id="Smp_329510.1"/>
    </source>
</evidence>
<name>A0A5K4FAZ6_SCHMA</name>